<evidence type="ECO:0000256" key="2">
    <source>
        <dbReference type="ARBA" id="ARBA00006496"/>
    </source>
</evidence>
<dbReference type="InterPro" id="IPR057089">
    <property type="entry name" value="C2_TIP"/>
</dbReference>
<dbReference type="HOGENOM" id="CLU_020272_2_0_1"/>
<dbReference type="Pfam" id="PF23122">
    <property type="entry name" value="C2_ITFG1"/>
    <property type="match status" value="1"/>
</dbReference>
<dbReference type="Gene3D" id="2.130.10.130">
    <property type="entry name" value="Integrin alpha, N-terminal"/>
    <property type="match status" value="1"/>
</dbReference>
<evidence type="ECO:0000256" key="6">
    <source>
        <dbReference type="ARBA" id="ARBA00023136"/>
    </source>
</evidence>
<dbReference type="GO" id="GO:0005886">
    <property type="term" value="C:plasma membrane"/>
    <property type="evidence" value="ECO:0007669"/>
    <property type="project" value="TreeGrafter"/>
</dbReference>
<evidence type="ECO:0000256" key="3">
    <source>
        <dbReference type="ARBA" id="ARBA00022692"/>
    </source>
</evidence>
<gene>
    <name evidence="11" type="ORF">A1Q1_05789</name>
</gene>
<dbReference type="VEuPathDB" id="FungiDB:A1Q1_05789"/>
<evidence type="ECO:0000256" key="4">
    <source>
        <dbReference type="ARBA" id="ARBA00022729"/>
    </source>
</evidence>
<dbReference type="Pfam" id="PF13517">
    <property type="entry name" value="FG-GAP_3"/>
    <property type="match status" value="1"/>
</dbReference>
<sequence length="613" mass="67489">MRAGLLALALLVPGAKAFWPFKKERFTAETLLDAGSLGLDPAWQYDAGPLLEFDKVVYNVIPADFNGDGRLDLLVMTGDEDQWWSKSDKSLHMTVVLGNESGFGQRWDLAKSGRHQPFVFDDEHNLLPSLLGYLPDGDRDNNLRSWKNTDGSPMKIGRPSLFPIDSGCTLANPHSSAYVDMDGDCAPDVVLHCQSPKANNRKLQVYENRGTEGYVVANVIDLPTYSRAVTFADMNRDGAVDLVFATCKRHMPSSGLGEECSINVAYNIQAPVCSGEWSQYEKDGQLRCRGWGELCQSDPNWSFDFSEKRGTFLSVPLEELFPGQNAELLLSVPGNAHIPLPLRPGDFDVDGFPDLLVTLKTDKGTQVKILKNVPCGKGVAGCAGLPRGSRGLIVAQGKGYEALDAITDAEGASWIDLDDDGSLDILVQRSGKQKGSKAHVTFIQNNFYHDAFFLKAQVLNGACDRDCEPTDGGKKYSSLGASYSGATFKFTVFDTAGKRHAQQVPQLPQVAHHALYSPHTYIGLGRTNNYVEVIINPPWALSPKANTNVKTRATEWRSELFLHPGDWIPWVAAAVVGTVLFLGMVVVWLNDREKKEDEKERRRALHAINFQAL</sequence>
<feature type="chain" id="PRO_5003780395" description="T-cell immunomodulatory protein TIP C2 domain-containing protein" evidence="9">
    <location>
        <begin position="18"/>
        <end position="613"/>
    </location>
</feature>
<dbReference type="AlphaFoldDB" id="J4U6A4"/>
<evidence type="ECO:0000256" key="7">
    <source>
        <dbReference type="ARBA" id="ARBA00023180"/>
    </source>
</evidence>
<feature type="domain" description="T-cell immunomodulatory protein TIP C2" evidence="10">
    <location>
        <begin position="479"/>
        <end position="534"/>
    </location>
</feature>
<keyword evidence="4 9" id="KW-0732">Signal</keyword>
<evidence type="ECO:0000259" key="10">
    <source>
        <dbReference type="Pfam" id="PF23122"/>
    </source>
</evidence>
<comment type="subcellular location">
    <subcellularLocation>
        <location evidence="1">Membrane</location>
        <topology evidence="1">Single-pass type I membrane protein</topology>
    </subcellularLocation>
</comment>
<comment type="caution">
    <text evidence="11">The sequence shown here is derived from an EMBL/GenBank/DDBJ whole genome shotgun (WGS) entry which is preliminary data.</text>
</comment>
<dbReference type="OrthoDB" id="10022113at2759"/>
<name>J4U6A4_TRIAS</name>
<feature type="signal peptide" evidence="9">
    <location>
        <begin position="1"/>
        <end position="17"/>
    </location>
</feature>
<evidence type="ECO:0000256" key="9">
    <source>
        <dbReference type="SAM" id="SignalP"/>
    </source>
</evidence>
<reference evidence="11 12" key="1">
    <citation type="journal article" date="2012" name="Eukaryot. Cell">
        <title>Draft genome sequence of CBS 2479, the standard type strain of Trichosporon asahii.</title>
        <authorList>
            <person name="Yang R.Y."/>
            <person name="Li H.T."/>
            <person name="Zhu H."/>
            <person name="Zhou G.P."/>
            <person name="Wang M."/>
            <person name="Wang L."/>
        </authorList>
    </citation>
    <scope>NUCLEOTIDE SEQUENCE [LARGE SCALE GENOMIC DNA]</scope>
    <source>
        <strain evidence="12">ATCC 90039 / CBS 2479 / JCM 2466 / KCTC 7840 / NCYC 2677 / UAMH 7654</strain>
    </source>
</reference>
<dbReference type="GeneID" id="25989301"/>
<feature type="transmembrane region" description="Helical" evidence="8">
    <location>
        <begin position="567"/>
        <end position="589"/>
    </location>
</feature>
<dbReference type="InterPro" id="IPR028994">
    <property type="entry name" value="Integrin_alpha_N"/>
</dbReference>
<organism evidence="11 12">
    <name type="scientific">Trichosporon asahii var. asahii (strain ATCC 90039 / CBS 2479 / JCM 2466 / KCTC 7840 / NBRC 103889/ NCYC 2677 / UAMH 7654)</name>
    <name type="common">Yeast</name>
    <dbReference type="NCBI Taxonomy" id="1186058"/>
    <lineage>
        <taxon>Eukaryota</taxon>
        <taxon>Fungi</taxon>
        <taxon>Dikarya</taxon>
        <taxon>Basidiomycota</taxon>
        <taxon>Agaricomycotina</taxon>
        <taxon>Tremellomycetes</taxon>
        <taxon>Trichosporonales</taxon>
        <taxon>Trichosporonaceae</taxon>
        <taxon>Trichosporon</taxon>
    </lineage>
</organism>
<evidence type="ECO:0000313" key="11">
    <source>
        <dbReference type="EMBL" id="EJT45640.1"/>
    </source>
</evidence>
<proteinExistence type="inferred from homology"/>
<dbReference type="InterPro" id="IPR024881">
    <property type="entry name" value="Tip"/>
</dbReference>
<keyword evidence="5 8" id="KW-1133">Transmembrane helix</keyword>
<dbReference type="EMBL" id="ALBS01000322">
    <property type="protein sequence ID" value="EJT45640.1"/>
    <property type="molecule type" value="Genomic_DNA"/>
</dbReference>
<comment type="similarity">
    <text evidence="2">Belongs to the TIP family.</text>
</comment>
<evidence type="ECO:0000256" key="5">
    <source>
        <dbReference type="ARBA" id="ARBA00022989"/>
    </source>
</evidence>
<keyword evidence="6 8" id="KW-0472">Membrane</keyword>
<keyword evidence="3 8" id="KW-0812">Transmembrane</keyword>
<accession>J4U6A4</accession>
<evidence type="ECO:0000256" key="8">
    <source>
        <dbReference type="SAM" id="Phobius"/>
    </source>
</evidence>
<evidence type="ECO:0000256" key="1">
    <source>
        <dbReference type="ARBA" id="ARBA00004479"/>
    </source>
</evidence>
<dbReference type="PANTHER" id="PTHR13412:SF0">
    <property type="entry name" value="T-CELL IMMUNOMODULATORY PROTEIN"/>
    <property type="match status" value="1"/>
</dbReference>
<dbReference type="RefSeq" id="XP_014176473.1">
    <property type="nucleotide sequence ID" value="XM_014320998.1"/>
</dbReference>
<dbReference type="InterPro" id="IPR013517">
    <property type="entry name" value="FG-GAP"/>
</dbReference>
<protein>
    <recommendedName>
        <fullName evidence="10">T-cell immunomodulatory protein TIP C2 domain-containing protein</fullName>
    </recommendedName>
</protein>
<evidence type="ECO:0000313" key="12">
    <source>
        <dbReference type="Proteomes" id="UP000002748"/>
    </source>
</evidence>
<dbReference type="PANTHER" id="PTHR13412">
    <property type="entry name" value="T-CELL IMMUNOMODULATORY PROTEIN HOMOLOG"/>
    <property type="match status" value="1"/>
</dbReference>
<dbReference type="Proteomes" id="UP000002748">
    <property type="component" value="Unassembled WGS sequence"/>
</dbReference>
<dbReference type="KEGG" id="tasa:A1Q1_05789"/>
<keyword evidence="7" id="KW-0325">Glycoprotein</keyword>
<dbReference type="SUPFAM" id="SSF69318">
    <property type="entry name" value="Integrin alpha N-terminal domain"/>
    <property type="match status" value="1"/>
</dbReference>